<sequence>DVHQPLEKGDDVHQPLVHAARIKALYSAFMGADEKGDDVHQPLVHTARIKALYSALMGADEILPVCFTPRFLAIAIGGDENCSEEKPLSSGRKKKLGRNKGTGRKLPHSYSGAKPKKKLRGKKLSKS</sequence>
<dbReference type="EMBL" id="BMAW01028977">
    <property type="protein sequence ID" value="GFU10056.1"/>
    <property type="molecule type" value="Genomic_DNA"/>
</dbReference>
<protein>
    <submittedName>
        <fullName evidence="2">Uncharacterized protein</fullName>
    </submittedName>
</protein>
<gene>
    <name evidence="2" type="ORF">NPIL_279141</name>
</gene>
<proteinExistence type="predicted"/>
<feature type="compositionally biased region" description="Basic residues" evidence="1">
    <location>
        <begin position="114"/>
        <end position="127"/>
    </location>
</feature>
<comment type="caution">
    <text evidence="2">The sequence shown here is derived from an EMBL/GenBank/DDBJ whole genome shotgun (WGS) entry which is preliminary data.</text>
</comment>
<feature type="region of interest" description="Disordered" evidence="1">
    <location>
        <begin position="81"/>
        <end position="127"/>
    </location>
</feature>
<feature type="non-terminal residue" evidence="2">
    <location>
        <position position="1"/>
    </location>
</feature>
<organism evidence="2 3">
    <name type="scientific">Nephila pilipes</name>
    <name type="common">Giant wood spider</name>
    <name type="synonym">Nephila maculata</name>
    <dbReference type="NCBI Taxonomy" id="299642"/>
    <lineage>
        <taxon>Eukaryota</taxon>
        <taxon>Metazoa</taxon>
        <taxon>Ecdysozoa</taxon>
        <taxon>Arthropoda</taxon>
        <taxon>Chelicerata</taxon>
        <taxon>Arachnida</taxon>
        <taxon>Araneae</taxon>
        <taxon>Araneomorphae</taxon>
        <taxon>Entelegynae</taxon>
        <taxon>Araneoidea</taxon>
        <taxon>Nephilidae</taxon>
        <taxon>Nephila</taxon>
    </lineage>
</organism>
<dbReference type="AlphaFoldDB" id="A0A8X6QEH2"/>
<reference evidence="2" key="1">
    <citation type="submission" date="2020-08" db="EMBL/GenBank/DDBJ databases">
        <title>Multicomponent nature underlies the extraordinary mechanical properties of spider dragline silk.</title>
        <authorList>
            <person name="Kono N."/>
            <person name="Nakamura H."/>
            <person name="Mori M."/>
            <person name="Yoshida Y."/>
            <person name="Ohtoshi R."/>
            <person name="Malay A.D."/>
            <person name="Moran D.A.P."/>
            <person name="Tomita M."/>
            <person name="Numata K."/>
            <person name="Arakawa K."/>
        </authorList>
    </citation>
    <scope>NUCLEOTIDE SEQUENCE</scope>
</reference>
<evidence type="ECO:0000313" key="2">
    <source>
        <dbReference type="EMBL" id="GFU10056.1"/>
    </source>
</evidence>
<accession>A0A8X6QEH2</accession>
<evidence type="ECO:0000256" key="1">
    <source>
        <dbReference type="SAM" id="MobiDB-lite"/>
    </source>
</evidence>
<evidence type="ECO:0000313" key="3">
    <source>
        <dbReference type="Proteomes" id="UP000887013"/>
    </source>
</evidence>
<feature type="compositionally biased region" description="Basic residues" evidence="1">
    <location>
        <begin position="91"/>
        <end position="107"/>
    </location>
</feature>
<keyword evidence="3" id="KW-1185">Reference proteome</keyword>
<dbReference type="Proteomes" id="UP000887013">
    <property type="component" value="Unassembled WGS sequence"/>
</dbReference>
<name>A0A8X6QEH2_NEPPI</name>